<dbReference type="InterPro" id="IPR041471">
    <property type="entry name" value="UvrB_inter"/>
</dbReference>
<dbReference type="InterPro" id="IPR004807">
    <property type="entry name" value="UvrB"/>
</dbReference>
<feature type="domain" description="UVR" evidence="16">
    <location>
        <begin position="638"/>
        <end position="673"/>
    </location>
</feature>
<evidence type="ECO:0000256" key="7">
    <source>
        <dbReference type="ARBA" id="ARBA00022840"/>
    </source>
</evidence>
<evidence type="ECO:0000256" key="13">
    <source>
        <dbReference type="HAMAP-Rule" id="MF_00204"/>
    </source>
</evidence>
<dbReference type="PROSITE" id="PS50151">
    <property type="entry name" value="UVR"/>
    <property type="match status" value="1"/>
</dbReference>
<dbReference type="PROSITE" id="PS51192">
    <property type="entry name" value="HELICASE_ATP_BIND_1"/>
    <property type="match status" value="1"/>
</dbReference>
<evidence type="ECO:0000256" key="10">
    <source>
        <dbReference type="ARBA" id="ARBA00023236"/>
    </source>
</evidence>
<dbReference type="SUPFAM" id="SSF52540">
    <property type="entry name" value="P-loop containing nucleoside triphosphate hydrolases"/>
    <property type="match status" value="2"/>
</dbReference>
<evidence type="ECO:0000256" key="6">
    <source>
        <dbReference type="ARBA" id="ARBA00022769"/>
    </source>
</evidence>
<dbReference type="HAMAP" id="MF_00204">
    <property type="entry name" value="UvrB"/>
    <property type="match status" value="1"/>
</dbReference>
<comment type="function">
    <text evidence="13">The UvrABC repair system catalyzes the recognition and processing of DNA lesions. A damage recognition complex composed of 2 UvrA and 2 UvrB subunits scans DNA for abnormalities. Upon binding of the UvrA(2)B(2) complex to a putative damaged site, the DNA wraps around one UvrB monomer. DNA wrap is dependent on ATP binding by UvrB and probably causes local melting of the DNA helix, facilitating insertion of UvrB beta-hairpin between the DNA strands. Then UvrB probes one DNA strand for the presence of a lesion. If a lesion is found the UvrA subunits dissociate and the UvrB-DNA preincision complex is formed. This complex is subsequently bound by UvrC and the second UvrB is released. If no lesion is found, the DNA wraps around the other UvrB subunit that will check the other stand for damage.</text>
</comment>
<dbReference type="NCBIfam" id="NF003673">
    <property type="entry name" value="PRK05298.1"/>
    <property type="match status" value="1"/>
</dbReference>
<dbReference type="SMART" id="SM00490">
    <property type="entry name" value="HELICc"/>
    <property type="match status" value="1"/>
</dbReference>
<evidence type="ECO:0000256" key="9">
    <source>
        <dbReference type="ARBA" id="ARBA00023204"/>
    </source>
</evidence>
<evidence type="ECO:0000256" key="12">
    <source>
        <dbReference type="ARBA" id="ARBA00029504"/>
    </source>
</evidence>
<keyword evidence="4 13" id="KW-0547">Nucleotide-binding</keyword>
<evidence type="ECO:0000313" key="19">
    <source>
        <dbReference type="EMBL" id="GAA3981951.1"/>
    </source>
</evidence>
<comment type="similarity">
    <text evidence="2 13 14">Belongs to the UvrB family.</text>
</comment>
<dbReference type="SMART" id="SM00487">
    <property type="entry name" value="DEXDc"/>
    <property type="match status" value="1"/>
</dbReference>
<evidence type="ECO:0000259" key="17">
    <source>
        <dbReference type="PROSITE" id="PS51192"/>
    </source>
</evidence>
<keyword evidence="9 13" id="KW-0234">DNA repair</keyword>
<evidence type="ECO:0000256" key="1">
    <source>
        <dbReference type="ARBA" id="ARBA00004496"/>
    </source>
</evidence>
<dbReference type="Pfam" id="PF02151">
    <property type="entry name" value="UVR"/>
    <property type="match status" value="1"/>
</dbReference>
<sequence>MKFKITSAYKPTGDQPGAIKQLVDGVNANENYQTLLGVTGSGKTFTVANVIEQTQKPTLILSHNKTLAAQLYGEFKNFFPENSVNYFVSYYDYYQPEAFIASSNTYIEKDLSINEEIEKLRLRTTSALMSGRRDVIVVSSISCIYGMGNPEDFSRMVFRFGVGLRISRNSFLHSLVEIMYARTTTEFKRGTFRVKGDTVDIYPAYLDHAYRVSFFGDDIEELSAIDPVSGKTLEKLEDMAIYPANLFVTPKDRFNQSIWGIQEELEIRKNQLIADRHLLEAKRLEERTNFDIEMMKELGYCSGIENYSRFFDGRQPGMRPFCLLDYFPEDYLMVIDESHVTVPQIRAMYGGDRSRKLSLVEYGFRLPAALDNRPLNFTEFEALAPQTIYVSATPADYELEKSDGVVVEQVIRPTGLLDPVIEIRPAINQVDDLLDEIDITIKQGGRILVTTLTKRMAEELTKYLDRLNIKTRYIHSEIKTLERVEILRGLRLGEFDVLVGINLLREGLDLPEVTLVAILDADKEGFLRSEKSLIQTIGRAARNDKGRVVMYADKITDSMEKTISETNRRRDIQIAYNLEHGIIPMTVGKSREAILEQTSVLDFSQKASDNKARAYIEDAEISIAADPIVQYMGKAELQKAIDNTRKDMQKAAKDMDFLQAAKLRDEMFALEKMFAEKFGK</sequence>
<feature type="short sequence motif" description="Beta-hairpin" evidence="13">
    <location>
        <begin position="90"/>
        <end position="113"/>
    </location>
</feature>
<dbReference type="InterPro" id="IPR006935">
    <property type="entry name" value="Helicase/UvrB_N"/>
</dbReference>
<dbReference type="PANTHER" id="PTHR24029:SF0">
    <property type="entry name" value="UVRABC SYSTEM PROTEIN B"/>
    <property type="match status" value="1"/>
</dbReference>
<dbReference type="RefSeq" id="WP_316764243.1">
    <property type="nucleotide sequence ID" value="NZ_BAABAK010000020.1"/>
</dbReference>
<comment type="subunit">
    <text evidence="11 13 14">Forms a heterotetramer with UvrA during the search for lesions. Interacts with UvrC in an incision complex.</text>
</comment>
<dbReference type="Pfam" id="PF00271">
    <property type="entry name" value="Helicase_C"/>
    <property type="match status" value="1"/>
</dbReference>
<dbReference type="Proteomes" id="UP001501081">
    <property type="component" value="Unassembled WGS sequence"/>
</dbReference>
<gene>
    <name evidence="13 19" type="primary">uvrB</name>
    <name evidence="19" type="ORF">GCM10022246_37480</name>
</gene>
<organism evidence="19 20">
    <name type="scientific">Pedobacter ginsengiterrae</name>
    <dbReference type="NCBI Taxonomy" id="871696"/>
    <lineage>
        <taxon>Bacteria</taxon>
        <taxon>Pseudomonadati</taxon>
        <taxon>Bacteroidota</taxon>
        <taxon>Sphingobacteriia</taxon>
        <taxon>Sphingobacteriales</taxon>
        <taxon>Sphingobacteriaceae</taxon>
        <taxon>Pedobacter</taxon>
    </lineage>
</organism>
<feature type="domain" description="Helicase C-terminal" evidence="18">
    <location>
        <begin position="429"/>
        <end position="591"/>
    </location>
</feature>
<comment type="caution">
    <text evidence="19">The sequence shown here is derived from an EMBL/GenBank/DDBJ whole genome shotgun (WGS) entry which is preliminary data.</text>
</comment>
<evidence type="ECO:0000256" key="2">
    <source>
        <dbReference type="ARBA" id="ARBA00008533"/>
    </source>
</evidence>
<dbReference type="CDD" id="cd18790">
    <property type="entry name" value="SF2_C_UvrB"/>
    <property type="match status" value="1"/>
</dbReference>
<evidence type="ECO:0000256" key="3">
    <source>
        <dbReference type="ARBA" id="ARBA00022490"/>
    </source>
</evidence>
<evidence type="ECO:0000256" key="11">
    <source>
        <dbReference type="ARBA" id="ARBA00026033"/>
    </source>
</evidence>
<evidence type="ECO:0000256" key="14">
    <source>
        <dbReference type="RuleBase" id="RU003587"/>
    </source>
</evidence>
<name>A0ABP7QG60_9SPHI</name>
<feature type="domain" description="Helicase ATP-binding" evidence="17">
    <location>
        <begin position="24"/>
        <end position="158"/>
    </location>
</feature>
<dbReference type="Pfam" id="PF12344">
    <property type="entry name" value="UvrB"/>
    <property type="match status" value="1"/>
</dbReference>
<keyword evidence="7 13" id="KW-0067">ATP-binding</keyword>
<evidence type="ECO:0000313" key="20">
    <source>
        <dbReference type="Proteomes" id="UP001501081"/>
    </source>
</evidence>
<dbReference type="InterPro" id="IPR014001">
    <property type="entry name" value="Helicase_ATP-bd"/>
</dbReference>
<dbReference type="SUPFAM" id="SSF46600">
    <property type="entry name" value="C-terminal UvrC-binding domain of UvrB"/>
    <property type="match status" value="1"/>
</dbReference>
<evidence type="ECO:0000256" key="8">
    <source>
        <dbReference type="ARBA" id="ARBA00022881"/>
    </source>
</evidence>
<evidence type="ECO:0000259" key="16">
    <source>
        <dbReference type="PROSITE" id="PS50151"/>
    </source>
</evidence>
<evidence type="ECO:0000256" key="5">
    <source>
        <dbReference type="ARBA" id="ARBA00022763"/>
    </source>
</evidence>
<dbReference type="InterPro" id="IPR001650">
    <property type="entry name" value="Helicase_C-like"/>
</dbReference>
<accession>A0ABP7QG60</accession>
<dbReference type="InterPro" id="IPR027417">
    <property type="entry name" value="P-loop_NTPase"/>
</dbReference>
<keyword evidence="3 13" id="KW-0963">Cytoplasm</keyword>
<proteinExistence type="inferred from homology"/>
<keyword evidence="6 13" id="KW-0228">DNA excision</keyword>
<feature type="coiled-coil region" evidence="15">
    <location>
        <begin position="634"/>
        <end position="661"/>
    </location>
</feature>
<dbReference type="PROSITE" id="PS51194">
    <property type="entry name" value="HELICASE_CTER"/>
    <property type="match status" value="1"/>
</dbReference>
<dbReference type="CDD" id="cd17916">
    <property type="entry name" value="DEXHc_UvrB"/>
    <property type="match status" value="1"/>
</dbReference>
<dbReference type="PANTHER" id="PTHR24029">
    <property type="entry name" value="UVRABC SYSTEM PROTEIN B"/>
    <property type="match status" value="1"/>
</dbReference>
<dbReference type="InterPro" id="IPR024759">
    <property type="entry name" value="UvrB_YAD/RRR_dom"/>
</dbReference>
<protein>
    <recommendedName>
        <fullName evidence="12 13">UvrABC system protein B</fullName>
        <shortName evidence="13">Protein UvrB</shortName>
    </recommendedName>
    <alternativeName>
        <fullName evidence="13">Excinuclease ABC subunit B</fullName>
    </alternativeName>
</protein>
<dbReference type="InterPro" id="IPR001943">
    <property type="entry name" value="UVR_dom"/>
</dbReference>
<comment type="subcellular location">
    <subcellularLocation>
        <location evidence="1 13 14">Cytoplasm</location>
    </subcellularLocation>
</comment>
<dbReference type="NCBIfam" id="TIGR00631">
    <property type="entry name" value="uvrb"/>
    <property type="match status" value="1"/>
</dbReference>
<evidence type="ECO:0000259" key="18">
    <source>
        <dbReference type="PROSITE" id="PS51194"/>
    </source>
</evidence>
<keyword evidence="5 13" id="KW-0227">DNA damage</keyword>
<comment type="domain">
    <text evidence="13">The beta-hairpin motif is involved in DNA binding.</text>
</comment>
<dbReference type="Pfam" id="PF17757">
    <property type="entry name" value="UvrB_inter"/>
    <property type="match status" value="1"/>
</dbReference>
<keyword evidence="8 13" id="KW-0267">Excision nuclease</keyword>
<dbReference type="Gene3D" id="4.10.860.10">
    <property type="entry name" value="UVR domain"/>
    <property type="match status" value="1"/>
</dbReference>
<keyword evidence="10 13" id="KW-0742">SOS response</keyword>
<evidence type="ECO:0000256" key="4">
    <source>
        <dbReference type="ARBA" id="ARBA00022741"/>
    </source>
</evidence>
<keyword evidence="20" id="KW-1185">Reference proteome</keyword>
<dbReference type="Pfam" id="PF04851">
    <property type="entry name" value="ResIII"/>
    <property type="match status" value="1"/>
</dbReference>
<dbReference type="InterPro" id="IPR036876">
    <property type="entry name" value="UVR_dom_sf"/>
</dbReference>
<dbReference type="EMBL" id="BAABAK010000020">
    <property type="protein sequence ID" value="GAA3981951.1"/>
    <property type="molecule type" value="Genomic_DNA"/>
</dbReference>
<keyword evidence="15" id="KW-0175">Coiled coil</keyword>
<dbReference type="Gene3D" id="3.40.50.300">
    <property type="entry name" value="P-loop containing nucleotide triphosphate hydrolases"/>
    <property type="match status" value="3"/>
</dbReference>
<reference evidence="20" key="1">
    <citation type="journal article" date="2019" name="Int. J. Syst. Evol. Microbiol.">
        <title>The Global Catalogue of Microorganisms (GCM) 10K type strain sequencing project: providing services to taxonomists for standard genome sequencing and annotation.</title>
        <authorList>
            <consortium name="The Broad Institute Genomics Platform"/>
            <consortium name="The Broad Institute Genome Sequencing Center for Infectious Disease"/>
            <person name="Wu L."/>
            <person name="Ma J."/>
        </authorList>
    </citation>
    <scope>NUCLEOTIDE SEQUENCE [LARGE SCALE GENOMIC DNA]</scope>
    <source>
        <strain evidence="20">JCM 17338</strain>
    </source>
</reference>
<evidence type="ECO:0000256" key="15">
    <source>
        <dbReference type="SAM" id="Coils"/>
    </source>
</evidence>
<feature type="binding site" evidence="13">
    <location>
        <begin position="37"/>
        <end position="44"/>
    </location>
    <ligand>
        <name>ATP</name>
        <dbReference type="ChEBI" id="CHEBI:30616"/>
    </ligand>
</feature>